<evidence type="ECO:0000313" key="2">
    <source>
        <dbReference type="Proteomes" id="UP001642540"/>
    </source>
</evidence>
<dbReference type="Proteomes" id="UP001642540">
    <property type="component" value="Unassembled WGS sequence"/>
</dbReference>
<comment type="caution">
    <text evidence="1">The sequence shown here is derived from an EMBL/GenBank/DDBJ whole genome shotgun (WGS) entry which is preliminary data.</text>
</comment>
<dbReference type="EMBL" id="CAXLJM020000039">
    <property type="protein sequence ID" value="CAL8107887.1"/>
    <property type="molecule type" value="Genomic_DNA"/>
</dbReference>
<protein>
    <submittedName>
        <fullName evidence="1">Uncharacterized protein</fullName>
    </submittedName>
</protein>
<accession>A0ABP1QNY8</accession>
<organism evidence="1 2">
    <name type="scientific">Orchesella dallaii</name>
    <dbReference type="NCBI Taxonomy" id="48710"/>
    <lineage>
        <taxon>Eukaryota</taxon>
        <taxon>Metazoa</taxon>
        <taxon>Ecdysozoa</taxon>
        <taxon>Arthropoda</taxon>
        <taxon>Hexapoda</taxon>
        <taxon>Collembola</taxon>
        <taxon>Entomobryomorpha</taxon>
        <taxon>Entomobryoidea</taxon>
        <taxon>Orchesellidae</taxon>
        <taxon>Orchesellinae</taxon>
        <taxon>Orchesella</taxon>
    </lineage>
</organism>
<evidence type="ECO:0000313" key="1">
    <source>
        <dbReference type="EMBL" id="CAL8107887.1"/>
    </source>
</evidence>
<reference evidence="1 2" key="1">
    <citation type="submission" date="2024-08" db="EMBL/GenBank/DDBJ databases">
        <authorList>
            <person name="Cucini C."/>
            <person name="Frati F."/>
        </authorList>
    </citation>
    <scope>NUCLEOTIDE SEQUENCE [LARGE SCALE GENOMIC DNA]</scope>
</reference>
<keyword evidence="2" id="KW-1185">Reference proteome</keyword>
<gene>
    <name evidence="1" type="ORF">ODALV1_LOCUS12800</name>
</gene>
<name>A0ABP1QNY8_9HEXA</name>
<sequence>MSSAGTGISDSQVKEAIAKGQIELECGKKLEKLAELKGTAKFVLSVYGKIWDEVHEYKEKQNRLGMRLAEVLSINEMQGSYGHLVTLVEEALKTMSDKFRRIELKLQQAATRGQELEELVLLHRGYEWFRIMVEEHPDELDYQLQDAKIKVEASKAHIQQLKELWKLYKGSIQQYINLGNETVEILFNDNQPQM</sequence>
<proteinExistence type="predicted"/>